<accession>A0ABN1Y685</accession>
<dbReference type="SUPFAM" id="SSF55729">
    <property type="entry name" value="Acyl-CoA N-acyltransferases (Nat)"/>
    <property type="match status" value="1"/>
</dbReference>
<dbReference type="PANTHER" id="PTHR43441:SF6">
    <property type="entry name" value="N-ACETYLTRANSFERASE DOMAIN-CONTAINING PROTEIN"/>
    <property type="match status" value="1"/>
</dbReference>
<keyword evidence="4" id="KW-1185">Reference proteome</keyword>
<evidence type="ECO:0000313" key="4">
    <source>
        <dbReference type="Proteomes" id="UP001499863"/>
    </source>
</evidence>
<evidence type="ECO:0000313" key="3">
    <source>
        <dbReference type="EMBL" id="GAA1398912.1"/>
    </source>
</evidence>
<comment type="caution">
    <text evidence="3">The sequence shown here is derived from an EMBL/GenBank/DDBJ whole genome shotgun (WGS) entry which is preliminary data.</text>
</comment>
<evidence type="ECO:0000256" key="1">
    <source>
        <dbReference type="SAM" id="MobiDB-lite"/>
    </source>
</evidence>
<gene>
    <name evidence="3" type="ORF">GCM10009639_37950</name>
</gene>
<dbReference type="Gene3D" id="3.40.630.30">
    <property type="match status" value="1"/>
</dbReference>
<name>A0ABN1Y685_9ACTN</name>
<proteinExistence type="predicted"/>
<feature type="domain" description="N-acetyltransferase" evidence="2">
    <location>
        <begin position="89"/>
        <end position="251"/>
    </location>
</feature>
<dbReference type="EMBL" id="BAAAKJ010000208">
    <property type="protein sequence ID" value="GAA1398912.1"/>
    <property type="molecule type" value="Genomic_DNA"/>
</dbReference>
<organism evidence="3 4">
    <name type="scientific">Kitasatospora putterlickiae</name>
    <dbReference type="NCBI Taxonomy" id="221725"/>
    <lineage>
        <taxon>Bacteria</taxon>
        <taxon>Bacillati</taxon>
        <taxon>Actinomycetota</taxon>
        <taxon>Actinomycetes</taxon>
        <taxon>Kitasatosporales</taxon>
        <taxon>Streptomycetaceae</taxon>
        <taxon>Kitasatospora</taxon>
    </lineage>
</organism>
<dbReference type="PROSITE" id="PS51186">
    <property type="entry name" value="GNAT"/>
    <property type="match status" value="1"/>
</dbReference>
<dbReference type="InterPro" id="IPR000182">
    <property type="entry name" value="GNAT_dom"/>
</dbReference>
<sequence>MVGPLEGGLDAQHLGVPGTGGRKVLGVVADGGQATEGRRRASRAAVVPDGSWPPFPGTRASWPKSRWSRAGPGTRVGPMDQVRLSDGVVTLTPFQAADIDAHLAGEDEQLVRWLNGGPSSRAGVEEYVRRCTAQWTHRGPARVFGIRTGPEPVLAGTIDLRFAMPCLAPGQVNIAYGLYPAWRGRGLVTRAVHLVCRYAAQEGADEGVIRVDPENPASAAVARRAGFRHSGRVTEPTGNPLDWYVRELAVDAPVRARTAVAHAR</sequence>
<dbReference type="InterPro" id="IPR016181">
    <property type="entry name" value="Acyl_CoA_acyltransferase"/>
</dbReference>
<protein>
    <recommendedName>
        <fullName evidence="2">N-acetyltransferase domain-containing protein</fullName>
    </recommendedName>
</protein>
<reference evidence="3 4" key="1">
    <citation type="journal article" date="2019" name="Int. J. Syst. Evol. Microbiol.">
        <title>The Global Catalogue of Microorganisms (GCM) 10K type strain sequencing project: providing services to taxonomists for standard genome sequencing and annotation.</title>
        <authorList>
            <consortium name="The Broad Institute Genomics Platform"/>
            <consortium name="The Broad Institute Genome Sequencing Center for Infectious Disease"/>
            <person name="Wu L."/>
            <person name="Ma J."/>
        </authorList>
    </citation>
    <scope>NUCLEOTIDE SEQUENCE [LARGE SCALE GENOMIC DNA]</scope>
    <source>
        <strain evidence="3 4">JCM 12393</strain>
    </source>
</reference>
<dbReference type="Proteomes" id="UP001499863">
    <property type="component" value="Unassembled WGS sequence"/>
</dbReference>
<feature type="region of interest" description="Disordered" evidence="1">
    <location>
        <begin position="1"/>
        <end position="79"/>
    </location>
</feature>
<evidence type="ECO:0000259" key="2">
    <source>
        <dbReference type="PROSITE" id="PS51186"/>
    </source>
</evidence>
<dbReference type="InterPro" id="IPR051908">
    <property type="entry name" value="Ribosomal_N-acetyltransferase"/>
</dbReference>
<dbReference type="Pfam" id="PF13302">
    <property type="entry name" value="Acetyltransf_3"/>
    <property type="match status" value="1"/>
</dbReference>
<dbReference type="PANTHER" id="PTHR43441">
    <property type="entry name" value="RIBOSOMAL-PROTEIN-SERINE ACETYLTRANSFERASE"/>
    <property type="match status" value="1"/>
</dbReference>